<dbReference type="Gene3D" id="2.60.40.3690">
    <property type="match status" value="1"/>
</dbReference>
<sequence length="962" mass="103374">MKVIIKLIIYGAILVLLLLGISMPSCSDTEYVSTENKNVMDMLFSVVVPGSSGLKSSLGEDDENDVRSIEVLLFDLDGKYTYQPLYSNVINTNPTDSKVKTFSVKIPEGNYNVVILANSRQSLANALSSISDGEEKSSVMEKLLLSNAGKWNTDPLSGGYVPIPMWGELTSLSVDGNTVINNPVNLVRMVSKIDVALTHVDATSKFVLESIRLYNYNNKGGIAPVSSNWNALQGKVTSPSVPASAQKPANASLNPLVYDEDAITTPGISSIGEIYTFEALAGSSSSLQDNTCLVIGGTYTGDAQPTYYRIDFTQTSSGVTTYLALLRNHHYKVNISEISGSGLATPTDAFNSRPVNIKAEIIQWNDALMSDVVFDGQYMLGVSAGEFSFPRDIQTASDENNTLAVTTDNPSGWTVDKIVDAQGNNINWVSLLSTSGTSVSSGSSGVISNLKVGLTENVSGLVRIGFIHLKAGRLTYIIKVTQDINAAIALSIKNTAGTRKITELIFAAPINTQPDAQQFKIKWVPESSSVTATHYVIGSTGLSLDVSSGLPSVGLQSSISDPSGEILFTIQPPGISDSELLDNPFLVKISKIDFTVSNGTNNITESIFLRQSTYNIVFSNVSSSYWTNGNTYTFNVRSNAGWRIKAITENITTGSGSLLNLQASDNLKVGAVGSANTGTGTAVNFRVVGNAISIAGQVTVVFESTDSPKKFNDATLVLNITNEYYPKAHKGWAGSNIYYDLVSGHLTFDDVGVTTHKTYQGVYFQGGSLYAISPIGIYSLATVLYPPLGGTTSNIEWSAIPYPITNVNSNPPSGKTNLDRAYLYEITNASTGVGDICRYLTEKGWAPPGKKWRMPTSNEFNDVSSYSIVGPFVSYTSTLADGTQSFDRGYNKLDTGSPFFPASGYRDTNNSLVQIGTNGMYWSSSANGANNYAMTFANGNLITTNYELFRTLGFCVRCVVEE</sequence>
<comment type="subcellular location">
    <subcellularLocation>
        <location evidence="1">Fimbrium</location>
    </subcellularLocation>
</comment>
<organism evidence="6 7">
    <name type="scientific">Dysgonomonas mossii</name>
    <dbReference type="NCBI Taxonomy" id="163665"/>
    <lineage>
        <taxon>Bacteria</taxon>
        <taxon>Pseudomonadati</taxon>
        <taxon>Bacteroidota</taxon>
        <taxon>Bacteroidia</taxon>
        <taxon>Bacteroidales</taxon>
        <taxon>Dysgonomonadaceae</taxon>
        <taxon>Dysgonomonas</taxon>
    </lineage>
</organism>
<evidence type="ECO:0000256" key="4">
    <source>
        <dbReference type="ARBA" id="ARBA00023263"/>
    </source>
</evidence>
<dbReference type="RefSeq" id="WP_135106365.1">
    <property type="nucleotide sequence ID" value="NZ_JADGKW010000004.1"/>
</dbReference>
<proteinExistence type="inferred from homology"/>
<name>A0A4Y9ILW0_9BACT</name>
<protein>
    <submittedName>
        <fullName evidence="6">DUF4906 domain-containing protein</fullName>
    </submittedName>
</protein>
<dbReference type="InterPro" id="IPR029141">
    <property type="entry name" value="FimA_N"/>
</dbReference>
<dbReference type="EMBL" id="SPPK01000004">
    <property type="protein sequence ID" value="TFU88918.1"/>
    <property type="molecule type" value="Genomic_DNA"/>
</dbReference>
<comment type="similarity">
    <text evidence="2">Belongs to the bacteroidetes fimbrillin superfamily. FimA/Mfa1 family.</text>
</comment>
<evidence type="ECO:0000313" key="6">
    <source>
        <dbReference type="EMBL" id="TFU88918.1"/>
    </source>
</evidence>
<dbReference type="Gene3D" id="2.60.40.2580">
    <property type="match status" value="1"/>
</dbReference>
<comment type="caution">
    <text evidence="6">The sequence shown here is derived from an EMBL/GenBank/DDBJ whole genome shotgun (WGS) entry which is preliminary data.</text>
</comment>
<dbReference type="GO" id="GO:0009289">
    <property type="term" value="C:pilus"/>
    <property type="evidence" value="ECO:0007669"/>
    <property type="project" value="UniProtKB-SubCell"/>
</dbReference>
<gene>
    <name evidence="6" type="ORF">E4T88_13715</name>
</gene>
<evidence type="ECO:0000256" key="2">
    <source>
        <dbReference type="ARBA" id="ARBA00006011"/>
    </source>
</evidence>
<evidence type="ECO:0000313" key="7">
    <source>
        <dbReference type="Proteomes" id="UP000298285"/>
    </source>
</evidence>
<dbReference type="Pfam" id="PF06321">
    <property type="entry name" value="P_gingi_FimA"/>
    <property type="match status" value="1"/>
</dbReference>
<feature type="domain" description="Major fimbrial subunit protein N-terminal" evidence="5">
    <location>
        <begin position="57"/>
        <end position="132"/>
    </location>
</feature>
<keyword evidence="4" id="KW-0281">Fimbrium</keyword>
<reference evidence="6 7" key="1">
    <citation type="submission" date="2019-03" db="EMBL/GenBank/DDBJ databases">
        <title>Diversity of the mouse oral microbiome.</title>
        <authorList>
            <person name="Joseph S."/>
            <person name="Aduse-Opoku J."/>
            <person name="Curtis M."/>
            <person name="Wade W."/>
            <person name="Hashim A."/>
        </authorList>
    </citation>
    <scope>NUCLEOTIDE SEQUENCE [LARGE SCALE GENOMIC DNA]</scope>
    <source>
        <strain evidence="6 7">P11</strain>
    </source>
</reference>
<dbReference type="AlphaFoldDB" id="A0A4Y9ILW0"/>
<evidence type="ECO:0000256" key="3">
    <source>
        <dbReference type="ARBA" id="ARBA00022729"/>
    </source>
</evidence>
<dbReference type="Proteomes" id="UP000298285">
    <property type="component" value="Unassembled WGS sequence"/>
</dbReference>
<keyword evidence="3" id="KW-0732">Signal</keyword>
<dbReference type="OrthoDB" id="1030970at2"/>
<evidence type="ECO:0000259" key="5">
    <source>
        <dbReference type="Pfam" id="PF06321"/>
    </source>
</evidence>
<accession>A0A4Y9ILW0</accession>
<evidence type="ECO:0000256" key="1">
    <source>
        <dbReference type="ARBA" id="ARBA00004561"/>
    </source>
</evidence>